<dbReference type="PANTHER" id="PTHR12203">
    <property type="entry name" value="KDEL LYS-ASP-GLU-LEU CONTAINING - RELATED"/>
    <property type="match status" value="1"/>
</dbReference>
<accession>A0A1B7MZS5</accession>
<dbReference type="InterPro" id="IPR051091">
    <property type="entry name" value="O-Glucosyltr/Glycosyltrsf_90"/>
</dbReference>
<gene>
    <name evidence="1" type="ORF">K503DRAFT_783152</name>
</gene>
<sequence length="407" mass="46850">MRTRYSRQKPRVVQQIPRSGTILRIKVQEPMHEGCDAFNLLIRKRKSEDALLGSTCTDSGQSVSYHTEVCDVPQRTANTFHSLPPHPTHTSRPDGLLQVNPDARHPILDLSARAEEEWNINLPHASRILPNVIHEYYRRWAYATKHKAIQYDWAFAHARKVHQFQAILYCKCLTMRIREVKDDLPLFVVVFGPHGNPNVFLTEEMRSRAVEAGKSGDYIDIDKNRTPYTIGLATCLPSAEPYPGPQFSVCSTKLHADIRVPQPGSWISDVESDSDEEGKWEGKFWRAMNTGMHHAEHMLWRVARRNRLMEMAQRPNGSVEVLLSDVECEGGDDGKRSEPETCKELEELFDWRRTMSVRRRAQVQVYGNGWSSQFKWLMTANTLTSKSTIYPEWFTDGLAPRVYYIPI</sequence>
<name>A0A1B7MZS5_9AGAM</name>
<evidence type="ECO:0000313" key="1">
    <source>
        <dbReference type="EMBL" id="OAX38104.1"/>
    </source>
</evidence>
<protein>
    <submittedName>
        <fullName evidence="1">Uncharacterized protein</fullName>
    </submittedName>
</protein>
<organism evidence="1 2">
    <name type="scientific">Rhizopogon vinicolor AM-OR11-026</name>
    <dbReference type="NCBI Taxonomy" id="1314800"/>
    <lineage>
        <taxon>Eukaryota</taxon>
        <taxon>Fungi</taxon>
        <taxon>Dikarya</taxon>
        <taxon>Basidiomycota</taxon>
        <taxon>Agaricomycotina</taxon>
        <taxon>Agaricomycetes</taxon>
        <taxon>Agaricomycetidae</taxon>
        <taxon>Boletales</taxon>
        <taxon>Suillineae</taxon>
        <taxon>Rhizopogonaceae</taxon>
        <taxon>Rhizopogon</taxon>
    </lineage>
</organism>
<reference evidence="1 2" key="1">
    <citation type="submission" date="2016-06" db="EMBL/GenBank/DDBJ databases">
        <title>Comparative genomics of the ectomycorrhizal sister species Rhizopogon vinicolor and Rhizopogon vesiculosus (Basidiomycota: Boletales) reveals a divergence of the mating type B locus.</title>
        <authorList>
            <consortium name="DOE Joint Genome Institute"/>
            <person name="Mujic A.B."/>
            <person name="Kuo A."/>
            <person name="Tritt A."/>
            <person name="Lipzen A."/>
            <person name="Chen C."/>
            <person name="Johnson J."/>
            <person name="Sharma A."/>
            <person name="Barry K."/>
            <person name="Grigoriev I.V."/>
            <person name="Spatafora J.W."/>
        </authorList>
    </citation>
    <scope>NUCLEOTIDE SEQUENCE [LARGE SCALE GENOMIC DNA]</scope>
    <source>
        <strain evidence="1 2">AM-OR11-026</strain>
    </source>
</reference>
<dbReference type="Proteomes" id="UP000092154">
    <property type="component" value="Unassembled WGS sequence"/>
</dbReference>
<dbReference type="InParanoid" id="A0A1B7MZS5"/>
<keyword evidence="2" id="KW-1185">Reference proteome</keyword>
<dbReference type="OrthoDB" id="541052at2759"/>
<evidence type="ECO:0000313" key="2">
    <source>
        <dbReference type="Proteomes" id="UP000092154"/>
    </source>
</evidence>
<proteinExistence type="predicted"/>
<dbReference type="EMBL" id="KV448313">
    <property type="protein sequence ID" value="OAX38104.1"/>
    <property type="molecule type" value="Genomic_DNA"/>
</dbReference>
<dbReference type="AlphaFoldDB" id="A0A1B7MZS5"/>
<dbReference type="PANTHER" id="PTHR12203:SF118">
    <property type="entry name" value="BETA-1,2-XYLOSYLTRANSFERASE 1"/>
    <property type="match status" value="1"/>
</dbReference>